<feature type="domain" description="AB hydrolase-1" evidence="1">
    <location>
        <begin position="106"/>
        <end position="143"/>
    </location>
</feature>
<dbReference type="Proteomes" id="UP000245133">
    <property type="component" value="Unassembled WGS sequence"/>
</dbReference>
<dbReference type="SUPFAM" id="SSF53474">
    <property type="entry name" value="alpha/beta-Hydrolases"/>
    <property type="match status" value="1"/>
</dbReference>
<sequence>MKLEERSRIQIPKGYQIALELAGFWDVCKLLWSAPSFAKHPKGKGEPTLVVPGYGTNDQIMFPLRQYLQFLGYQAEGWELGLNHGNVPLLLEALKGRITEFYEKYQTKINLVGWSLGGYLAREAARDLPHYVSKIATIASPLFGGAKYTSLANFYADKQGIQLDALELEIEARYQIPLEIPSLSIYSKFDNIVSWQTCIDTRSPYMQHKEVDSTHVGMIVNPEVYELLAHFFAK</sequence>
<proteinExistence type="predicted"/>
<comment type="caution">
    <text evidence="2">The sequence shown here is derived from an EMBL/GenBank/DDBJ whole genome shotgun (WGS) entry which is preliminary data.</text>
</comment>
<dbReference type="EMBL" id="BFBB01000001">
    <property type="protein sequence ID" value="GBF48548.1"/>
    <property type="molecule type" value="Genomic_DNA"/>
</dbReference>
<dbReference type="AlphaFoldDB" id="A0A2P2DV75"/>
<dbReference type="InterPro" id="IPR000073">
    <property type="entry name" value="AB_hydrolase_1"/>
</dbReference>
<dbReference type="InterPro" id="IPR029058">
    <property type="entry name" value="AB_hydrolase_fold"/>
</dbReference>
<dbReference type="RefSeq" id="WP_108972468.1">
    <property type="nucleotide sequence ID" value="NZ_BFBB01000001.1"/>
</dbReference>
<gene>
    <name evidence="2" type="ORF">LPTSP4_00470</name>
</gene>
<reference evidence="2 3" key="1">
    <citation type="submission" date="2018-02" db="EMBL/GenBank/DDBJ databases">
        <title>Novel Leptospira species isolated from soil and water in Japan.</title>
        <authorList>
            <person name="Nakao R."/>
            <person name="Masuzawa T."/>
        </authorList>
    </citation>
    <scope>NUCLEOTIDE SEQUENCE [LARGE SCALE GENOMIC DNA]</scope>
    <source>
        <strain evidence="2 3">YH101</strain>
    </source>
</reference>
<evidence type="ECO:0000259" key="1">
    <source>
        <dbReference type="Pfam" id="PF00561"/>
    </source>
</evidence>
<name>A0A2P2DV75_9LEPT</name>
<dbReference type="Gene3D" id="3.40.50.1820">
    <property type="entry name" value="alpha/beta hydrolase"/>
    <property type="match status" value="1"/>
</dbReference>
<evidence type="ECO:0000313" key="2">
    <source>
        <dbReference type="EMBL" id="GBF48548.1"/>
    </source>
</evidence>
<protein>
    <recommendedName>
        <fullName evidence="1">AB hydrolase-1 domain-containing protein</fullName>
    </recommendedName>
</protein>
<organism evidence="2 3">
    <name type="scientific">Leptospira ryugenii</name>
    <dbReference type="NCBI Taxonomy" id="1917863"/>
    <lineage>
        <taxon>Bacteria</taxon>
        <taxon>Pseudomonadati</taxon>
        <taxon>Spirochaetota</taxon>
        <taxon>Spirochaetia</taxon>
        <taxon>Leptospirales</taxon>
        <taxon>Leptospiraceae</taxon>
        <taxon>Leptospira</taxon>
    </lineage>
</organism>
<dbReference type="Pfam" id="PF00561">
    <property type="entry name" value="Abhydrolase_1"/>
    <property type="match status" value="1"/>
</dbReference>
<keyword evidence="3" id="KW-1185">Reference proteome</keyword>
<accession>A0A2P2DV75</accession>
<dbReference type="OrthoDB" id="345573at2"/>
<evidence type="ECO:0000313" key="3">
    <source>
        <dbReference type="Proteomes" id="UP000245133"/>
    </source>
</evidence>